<evidence type="ECO:0000313" key="3">
    <source>
        <dbReference type="Proteomes" id="UP000266841"/>
    </source>
</evidence>
<dbReference type="EMBL" id="AGNL01007994">
    <property type="protein sequence ID" value="EJK70834.1"/>
    <property type="molecule type" value="Genomic_DNA"/>
</dbReference>
<organism evidence="2 3">
    <name type="scientific">Thalassiosira oceanica</name>
    <name type="common">Marine diatom</name>
    <dbReference type="NCBI Taxonomy" id="159749"/>
    <lineage>
        <taxon>Eukaryota</taxon>
        <taxon>Sar</taxon>
        <taxon>Stramenopiles</taxon>
        <taxon>Ochrophyta</taxon>
        <taxon>Bacillariophyta</taxon>
        <taxon>Coscinodiscophyceae</taxon>
        <taxon>Thalassiosirophycidae</taxon>
        <taxon>Thalassiosirales</taxon>
        <taxon>Thalassiosiraceae</taxon>
        <taxon>Thalassiosira</taxon>
    </lineage>
</organism>
<accession>K0T0W2</accession>
<name>K0T0W2_THAOC</name>
<reference evidence="2 3" key="1">
    <citation type="journal article" date="2012" name="Genome Biol.">
        <title>Genome and low-iron response of an oceanic diatom adapted to chronic iron limitation.</title>
        <authorList>
            <person name="Lommer M."/>
            <person name="Specht M."/>
            <person name="Roy A.S."/>
            <person name="Kraemer L."/>
            <person name="Andreson R."/>
            <person name="Gutowska M.A."/>
            <person name="Wolf J."/>
            <person name="Bergner S.V."/>
            <person name="Schilhabel M.B."/>
            <person name="Klostermeier U.C."/>
            <person name="Beiko R.G."/>
            <person name="Rosenstiel P."/>
            <person name="Hippler M."/>
            <person name="Laroche J."/>
        </authorList>
    </citation>
    <scope>NUCLEOTIDE SEQUENCE [LARGE SCALE GENOMIC DNA]</scope>
    <source>
        <strain evidence="2 3">CCMP1005</strain>
    </source>
</reference>
<protein>
    <submittedName>
        <fullName evidence="2">Uncharacterized protein</fullName>
    </submittedName>
</protein>
<keyword evidence="3" id="KW-1185">Reference proteome</keyword>
<gene>
    <name evidence="2" type="ORF">THAOC_07778</name>
</gene>
<feature type="region of interest" description="Disordered" evidence="1">
    <location>
        <begin position="1"/>
        <end position="25"/>
    </location>
</feature>
<comment type="caution">
    <text evidence="2">The sequence shown here is derived from an EMBL/GenBank/DDBJ whole genome shotgun (WGS) entry which is preliminary data.</text>
</comment>
<evidence type="ECO:0000313" key="2">
    <source>
        <dbReference type="EMBL" id="EJK70834.1"/>
    </source>
</evidence>
<evidence type="ECO:0000256" key="1">
    <source>
        <dbReference type="SAM" id="MobiDB-lite"/>
    </source>
</evidence>
<proteinExistence type="predicted"/>
<dbReference type="Proteomes" id="UP000266841">
    <property type="component" value="Unassembled WGS sequence"/>
</dbReference>
<dbReference type="AlphaFoldDB" id="K0T0W2"/>
<dbReference type="OrthoDB" id="10585647at2759"/>
<sequence length="314" mass="35203">MEQSVESGRFIRRIGSPPRRGSPKTFLSGMERSLWFNSYNSGHKTRLGGDSQANHAVSIKAMVKVLDLIEEDAAAAAEQSSLEESRQLIKVGAYLAVCTVGSLRGHEGFYTDLAGLRKHITYGQEGSIPANWDLRRILSSDECASLPHVVLTLLGKFKGEKGTDHHKIGLASTTMSGIKSRWWIEQLIEVNEAEGKVSGPAFSTPASTPKLAMSWTYDLEFKRYLKLVQTQYEDERLIPPEAKVDELYGTFRTPRKTAETRAKQAGIGKQDVDAMNRWSKVDKAKGRQPKLTMNEHYTDCLLMMPITWRYSYAL</sequence>